<name>A0A069AQD8_CLODI</name>
<organism evidence="4">
    <name type="scientific">Clostridioides difficile</name>
    <name type="common">Peptoclostridium difficile</name>
    <dbReference type="NCBI Taxonomy" id="1496"/>
    <lineage>
        <taxon>Bacteria</taxon>
        <taxon>Bacillati</taxon>
        <taxon>Bacillota</taxon>
        <taxon>Clostridia</taxon>
        <taxon>Peptostreptococcales</taxon>
        <taxon>Peptostreptococcaceae</taxon>
        <taxon>Clostridioides</taxon>
    </lineage>
</organism>
<feature type="domain" description="HTH arsR-type" evidence="1">
    <location>
        <begin position="2"/>
        <end position="90"/>
    </location>
</feature>
<dbReference type="EMBL" id="LK932505">
    <property type="protein sequence ID" value="CDS85339.1"/>
    <property type="molecule type" value="Genomic_DNA"/>
</dbReference>
<dbReference type="EMBL" id="LK933116">
    <property type="protein sequence ID" value="CDT33969.1"/>
    <property type="molecule type" value="Genomic_DNA"/>
</dbReference>
<dbReference type="Gene3D" id="1.10.10.10">
    <property type="entry name" value="Winged helix-like DNA-binding domain superfamily/Winged helix DNA-binding domain"/>
    <property type="match status" value="1"/>
</dbReference>
<evidence type="ECO:0000313" key="3">
    <source>
        <dbReference type="EMBL" id="CDS88092.1"/>
    </source>
</evidence>
<dbReference type="GO" id="GO:0003700">
    <property type="term" value="F:DNA-binding transcription factor activity"/>
    <property type="evidence" value="ECO:0007669"/>
    <property type="project" value="InterPro"/>
</dbReference>
<dbReference type="AlphaFoldDB" id="A0A069AQD8"/>
<gene>
    <name evidence="4" type="ORF">BN1095_440055</name>
    <name evidence="2" type="ORF">BN1096_520230</name>
    <name evidence="3" type="ORF">BN1097_630391</name>
</gene>
<dbReference type="SUPFAM" id="SSF46785">
    <property type="entry name" value="Winged helix' DNA-binding domain"/>
    <property type="match status" value="1"/>
</dbReference>
<evidence type="ECO:0000259" key="1">
    <source>
        <dbReference type="SMART" id="SM00418"/>
    </source>
</evidence>
<evidence type="ECO:0000313" key="4">
    <source>
        <dbReference type="EMBL" id="CDT33969.1"/>
    </source>
</evidence>
<protein>
    <submittedName>
        <fullName evidence="4">Transcriptional regulator, ArsR family</fullName>
    </submittedName>
</protein>
<dbReference type="RefSeq" id="WP_021366826.1">
    <property type="nucleotide sequence ID" value="NZ_BBYB01000197.1"/>
</dbReference>
<dbReference type="InterPro" id="IPR001845">
    <property type="entry name" value="HTH_ArsR_DNA-bd_dom"/>
</dbReference>
<sequence length="173" mass="20187">MDIAKLILNPARLRILQYIRLYGSVRTSDIVKYLNDIPRATVYHHVKILEENNMIEVIKENRVRGTIEKVYALKEYTTSMEGETFVALSTAFYVGLMQEMNEYFSRKEQDHKKDNVFFSSALLYMSDNEYENLLKSIADLLKPYIEQKPKSNLKLRKLSIISSPPVVDNDKTK</sequence>
<dbReference type="Gene3D" id="6.10.140.2180">
    <property type="match status" value="1"/>
</dbReference>
<dbReference type="Pfam" id="PF12840">
    <property type="entry name" value="HTH_20"/>
    <property type="match status" value="1"/>
</dbReference>
<dbReference type="CDD" id="cd00090">
    <property type="entry name" value="HTH_ARSR"/>
    <property type="match status" value="1"/>
</dbReference>
<accession>A0A069AQD8</accession>
<dbReference type="InterPro" id="IPR036390">
    <property type="entry name" value="WH_DNA-bd_sf"/>
</dbReference>
<proteinExistence type="predicted"/>
<reference evidence="4" key="1">
    <citation type="submission" date="2014-07" db="EMBL/GenBank/DDBJ databases">
        <authorList>
            <person name="Monot Marc"/>
        </authorList>
    </citation>
    <scope>NUCLEOTIDE SEQUENCE</scope>
    <source>
        <strain evidence="4">7032989</strain>
        <strain evidence="3">7032994</strain>
    </source>
</reference>
<dbReference type="EMBL" id="LK932402">
    <property type="protein sequence ID" value="CDS88092.1"/>
    <property type="molecule type" value="Genomic_DNA"/>
</dbReference>
<dbReference type="SMART" id="SM00418">
    <property type="entry name" value="HTH_ARSR"/>
    <property type="match status" value="1"/>
</dbReference>
<dbReference type="InterPro" id="IPR036388">
    <property type="entry name" value="WH-like_DNA-bd_sf"/>
</dbReference>
<evidence type="ECO:0000313" key="2">
    <source>
        <dbReference type="EMBL" id="CDS85339.1"/>
    </source>
</evidence>
<dbReference type="InterPro" id="IPR011991">
    <property type="entry name" value="ArsR-like_HTH"/>
</dbReference>